<accession>A0ABR1FEE1</accession>
<dbReference type="EMBL" id="JBBJBU010000001">
    <property type="protein sequence ID" value="KAK7207538.1"/>
    <property type="molecule type" value="Genomic_DNA"/>
</dbReference>
<evidence type="ECO:0000313" key="3">
    <source>
        <dbReference type="Proteomes" id="UP001498771"/>
    </source>
</evidence>
<feature type="chain" id="PRO_5047012713" description="DUF4185 domain-containing protein" evidence="1">
    <location>
        <begin position="18"/>
        <end position="407"/>
    </location>
</feature>
<reference evidence="2 3" key="1">
    <citation type="submission" date="2024-03" db="EMBL/GenBank/DDBJ databases">
        <title>Genome-scale model development and genomic sequencing of the oleaginous clade Lipomyces.</title>
        <authorList>
            <consortium name="Lawrence Berkeley National Laboratory"/>
            <person name="Czajka J.J."/>
            <person name="Han Y."/>
            <person name="Kim J."/>
            <person name="Mondo S.J."/>
            <person name="Hofstad B.A."/>
            <person name="Robles A."/>
            <person name="Haridas S."/>
            <person name="Riley R."/>
            <person name="LaButti K."/>
            <person name="Pangilinan J."/>
            <person name="Andreopoulos W."/>
            <person name="Lipzen A."/>
            <person name="Yan J."/>
            <person name="Wang M."/>
            <person name="Ng V."/>
            <person name="Grigoriev I.V."/>
            <person name="Spatafora J.W."/>
            <person name="Magnuson J.K."/>
            <person name="Baker S.E."/>
            <person name="Pomraning K.R."/>
        </authorList>
    </citation>
    <scope>NUCLEOTIDE SEQUENCE [LARGE SCALE GENOMIC DNA]</scope>
    <source>
        <strain evidence="2 3">Phaff 52-87</strain>
    </source>
</reference>
<gene>
    <name evidence="2" type="ORF">BZA70DRAFT_264902</name>
</gene>
<evidence type="ECO:0008006" key="4">
    <source>
        <dbReference type="Google" id="ProtNLM"/>
    </source>
</evidence>
<protein>
    <recommendedName>
        <fullName evidence="4">DUF4185 domain-containing protein</fullName>
    </recommendedName>
</protein>
<comment type="caution">
    <text evidence="2">The sequence shown here is derived from an EMBL/GenBank/DDBJ whole genome shotgun (WGS) entry which is preliminary data.</text>
</comment>
<keyword evidence="3" id="KW-1185">Reference proteome</keyword>
<proteinExistence type="predicted"/>
<feature type="signal peptide" evidence="1">
    <location>
        <begin position="1"/>
        <end position="17"/>
    </location>
</feature>
<evidence type="ECO:0000313" key="2">
    <source>
        <dbReference type="EMBL" id="KAK7207538.1"/>
    </source>
</evidence>
<dbReference type="Proteomes" id="UP001498771">
    <property type="component" value="Unassembled WGS sequence"/>
</dbReference>
<dbReference type="GeneID" id="90036444"/>
<dbReference type="RefSeq" id="XP_064770571.1">
    <property type="nucleotide sequence ID" value="XM_064910932.1"/>
</dbReference>
<name>A0ABR1FEE1_9ASCO</name>
<organism evidence="2 3">
    <name type="scientific">Myxozyma melibiosi</name>
    <dbReference type="NCBI Taxonomy" id="54550"/>
    <lineage>
        <taxon>Eukaryota</taxon>
        <taxon>Fungi</taxon>
        <taxon>Dikarya</taxon>
        <taxon>Ascomycota</taxon>
        <taxon>Saccharomycotina</taxon>
        <taxon>Lipomycetes</taxon>
        <taxon>Lipomycetales</taxon>
        <taxon>Lipomycetaceae</taxon>
        <taxon>Myxozyma</taxon>
    </lineage>
</organism>
<keyword evidence="1" id="KW-0732">Signal</keyword>
<evidence type="ECO:0000256" key="1">
    <source>
        <dbReference type="SAM" id="SignalP"/>
    </source>
</evidence>
<sequence>MSLIVAIALLFAVQVLAATTLSTSTTTTTTATASTQYAVPTYSNPVVWASPKYNVGSMSRAISVSSKTEYGQMVDPDNTYTIYRDGGGSCTLYNRTFFIFDDTTGYKTSGALGGFATNSIAMARDFSDPTSLKDFSMSDSVGYFLPIPMTTAEATASKVTSKRYAFWTYTNCVQLSETSAAHFFLVNKYSSSTSDTFLGNTVAQLSINPTTNVMSAVRYTEFAFDNTTYPYGSFASMVVNGVAYLYGLDATYSSSYDVHVASVPVGRFWDSSKYQYWDASTSTWSYTQPIPTARRQSSAAIQGTMPFSSGTVFYSEYHNQYLLIFFNRWIDSTFRVITAPTPLGPWNITNSVLWKTTSGASYNYGGVAHPVYGSSDGSTIGQSLKVHFSYQDDDGTTYPKIGQITFK</sequence>